<keyword evidence="1" id="KW-1185">Reference proteome</keyword>
<evidence type="ECO:0000313" key="1">
    <source>
        <dbReference type="Proteomes" id="UP000036681"/>
    </source>
</evidence>
<evidence type="ECO:0000313" key="2">
    <source>
        <dbReference type="WBParaSite" id="ALUE_0002194601-mRNA-1"/>
    </source>
</evidence>
<dbReference type="PANTHER" id="PTHR34401">
    <property type="entry name" value="PROTEIN CBG12388-RELATED"/>
    <property type="match status" value="1"/>
</dbReference>
<sequence length="139" mass="15380">MQRQCLCSETLPCKDKAISNVIPCADKCQKHAANAGLNYQILRGCIMQYRPQIERSLHCSVNAFSNACANTPTNRMLPKRYAAGIEIAIVNEINSMIAINGLTSQVSKYVGVGRKYASCVQKCIEKQSNECVKKKFCSL</sequence>
<dbReference type="AlphaFoldDB" id="A0A0M3IT68"/>
<name>A0A0M3IT68_ASCLU</name>
<protein>
    <submittedName>
        <fullName evidence="2">DB domain-containing protein</fullName>
    </submittedName>
</protein>
<dbReference type="Proteomes" id="UP000036681">
    <property type="component" value="Unplaced"/>
</dbReference>
<dbReference type="PANTHER" id="PTHR34401:SF3">
    <property type="entry name" value="DB DOMAIN-CONTAINING PROTEIN"/>
    <property type="match status" value="1"/>
</dbReference>
<proteinExistence type="predicted"/>
<dbReference type="WBParaSite" id="ALUE_0002194601-mRNA-1">
    <property type="protein sequence ID" value="ALUE_0002194601-mRNA-1"/>
    <property type="gene ID" value="ALUE_0002194601"/>
</dbReference>
<organism evidence="1 2">
    <name type="scientific">Ascaris lumbricoides</name>
    <name type="common">Giant roundworm</name>
    <dbReference type="NCBI Taxonomy" id="6252"/>
    <lineage>
        <taxon>Eukaryota</taxon>
        <taxon>Metazoa</taxon>
        <taxon>Ecdysozoa</taxon>
        <taxon>Nematoda</taxon>
        <taxon>Chromadorea</taxon>
        <taxon>Rhabditida</taxon>
        <taxon>Spirurina</taxon>
        <taxon>Ascaridomorpha</taxon>
        <taxon>Ascaridoidea</taxon>
        <taxon>Ascarididae</taxon>
        <taxon>Ascaris</taxon>
    </lineage>
</organism>
<accession>A0A0M3IT68</accession>
<reference evidence="2" key="1">
    <citation type="submission" date="2017-02" db="UniProtKB">
        <authorList>
            <consortium name="WormBaseParasite"/>
        </authorList>
    </citation>
    <scope>IDENTIFICATION</scope>
</reference>